<evidence type="ECO:0000313" key="3">
    <source>
        <dbReference type="EMBL" id="CAG8518410.1"/>
    </source>
</evidence>
<protein>
    <submittedName>
        <fullName evidence="3">4484_t:CDS:1</fullName>
    </submittedName>
</protein>
<dbReference type="Pfam" id="PF00651">
    <property type="entry name" value="BTB"/>
    <property type="match status" value="1"/>
</dbReference>
<dbReference type="CDD" id="cd18186">
    <property type="entry name" value="BTB_POZ_ZBTB_KLHL-like"/>
    <property type="match status" value="1"/>
</dbReference>
<sequence>MGTVSKFQLKLLNDIAGLLEDSNTCDLVIRVGEQKKEFQAHSGILSARSRYFRTAFSPHWAREHDGKFILEKPNVSPETFEIILKFLYSGRIELNQHEGTEILKLLVAVDELQLDDLLAYIQNYLIEKKTEWICEDPVKILEVVFCHQACDSLRDFCLEKIGEQQSIFKSDGFPSLNEAIIKLVLERDDFGVEEIEIWENLIKWGIAQHSNLADDISRWSKQDFSNVKNTLQQLVPLIRWGFVDSRHFREKVAPYKKIFPKELYENLIDHYLDPNIPIQSTSAQVPRSIISTIVDFKIAAVVIANWIDNLGSNNERRNPYRFVLLFRASRDGFSGVKFHQKCDNKGATVVFAKLKSKEMILGGYNPGDWTNDCQWHHSNRTFLFSVQNSKNIASAQIGLINSYYGRATSHIRTCGPGFGSDFHIDRTDNLYHRPDSYPNVFNIGDENPQKLQEYEVFQVLNK</sequence>
<name>A0A9N9A6P7_9GLOM</name>
<dbReference type="Proteomes" id="UP000789831">
    <property type="component" value="Unassembled WGS sequence"/>
</dbReference>
<keyword evidence="4" id="KW-1185">Reference proteome</keyword>
<accession>A0A9N9A6P7</accession>
<dbReference type="PROSITE" id="PS51886">
    <property type="entry name" value="TLDC"/>
    <property type="match status" value="1"/>
</dbReference>
<organism evidence="3 4">
    <name type="scientific">Ambispora gerdemannii</name>
    <dbReference type="NCBI Taxonomy" id="144530"/>
    <lineage>
        <taxon>Eukaryota</taxon>
        <taxon>Fungi</taxon>
        <taxon>Fungi incertae sedis</taxon>
        <taxon>Mucoromycota</taxon>
        <taxon>Glomeromycotina</taxon>
        <taxon>Glomeromycetes</taxon>
        <taxon>Archaeosporales</taxon>
        <taxon>Ambisporaceae</taxon>
        <taxon>Ambispora</taxon>
    </lineage>
</organism>
<evidence type="ECO:0000259" key="2">
    <source>
        <dbReference type="PROSITE" id="PS51886"/>
    </source>
</evidence>
<dbReference type="OrthoDB" id="2324840at2759"/>
<dbReference type="InterPro" id="IPR051481">
    <property type="entry name" value="BTB-POZ/Galectin-3-binding"/>
</dbReference>
<proteinExistence type="predicted"/>
<dbReference type="PANTHER" id="PTHR24410">
    <property type="entry name" value="HL07962P-RELATED"/>
    <property type="match status" value="1"/>
</dbReference>
<gene>
    <name evidence="3" type="ORF">AGERDE_LOCUS5106</name>
</gene>
<dbReference type="PANTHER" id="PTHR24410:SF23">
    <property type="entry name" value="BTB DOMAIN-CONTAINING PROTEIN-RELATED"/>
    <property type="match status" value="1"/>
</dbReference>
<dbReference type="AlphaFoldDB" id="A0A9N9A6P7"/>
<feature type="domain" description="TLDc" evidence="2">
    <location>
        <begin position="300"/>
        <end position="462"/>
    </location>
</feature>
<dbReference type="InterPro" id="IPR000210">
    <property type="entry name" value="BTB/POZ_dom"/>
</dbReference>
<dbReference type="Gene3D" id="3.30.710.10">
    <property type="entry name" value="Potassium Channel Kv1.1, Chain A"/>
    <property type="match status" value="1"/>
</dbReference>
<dbReference type="InterPro" id="IPR011333">
    <property type="entry name" value="SKP1/BTB/POZ_sf"/>
</dbReference>
<feature type="domain" description="BTB" evidence="1">
    <location>
        <begin position="25"/>
        <end position="96"/>
    </location>
</feature>
<reference evidence="3" key="1">
    <citation type="submission" date="2021-06" db="EMBL/GenBank/DDBJ databases">
        <authorList>
            <person name="Kallberg Y."/>
            <person name="Tangrot J."/>
            <person name="Rosling A."/>
        </authorList>
    </citation>
    <scope>NUCLEOTIDE SEQUENCE</scope>
    <source>
        <strain evidence="3">MT106</strain>
    </source>
</reference>
<comment type="caution">
    <text evidence="3">The sequence shown here is derived from an EMBL/GenBank/DDBJ whole genome shotgun (WGS) entry which is preliminary data.</text>
</comment>
<dbReference type="InterPro" id="IPR006571">
    <property type="entry name" value="TLDc_dom"/>
</dbReference>
<dbReference type="EMBL" id="CAJVPL010000652">
    <property type="protein sequence ID" value="CAG8518410.1"/>
    <property type="molecule type" value="Genomic_DNA"/>
</dbReference>
<evidence type="ECO:0000313" key="4">
    <source>
        <dbReference type="Proteomes" id="UP000789831"/>
    </source>
</evidence>
<dbReference type="SUPFAM" id="SSF54695">
    <property type="entry name" value="POZ domain"/>
    <property type="match status" value="1"/>
</dbReference>
<dbReference type="SMART" id="SM00225">
    <property type="entry name" value="BTB"/>
    <property type="match status" value="1"/>
</dbReference>
<dbReference type="PROSITE" id="PS50097">
    <property type="entry name" value="BTB"/>
    <property type="match status" value="1"/>
</dbReference>
<evidence type="ECO:0000259" key="1">
    <source>
        <dbReference type="PROSITE" id="PS50097"/>
    </source>
</evidence>
<dbReference type="Gene3D" id="1.25.40.420">
    <property type="match status" value="1"/>
</dbReference>
<dbReference type="SMART" id="SM00584">
    <property type="entry name" value="TLDc"/>
    <property type="match status" value="1"/>
</dbReference>
<dbReference type="Pfam" id="PF07534">
    <property type="entry name" value="TLD"/>
    <property type="match status" value="1"/>
</dbReference>